<proteinExistence type="predicted"/>
<name>F2AQV2_RHOBT</name>
<accession>F2AQV2</accession>
<dbReference type="AlphaFoldDB" id="F2AQV2"/>
<sequence length="74" mass="8225">MVFNGERRDSSAIFLLREADGDFPTGETTYGKLTHCRFAVHCVRERSVFDATNSELVTRIGECIMRLNATALAG</sequence>
<reference evidence="1 2" key="1">
    <citation type="journal article" date="2013" name="Mar. Genomics">
        <title>Expression of sulfatases in Rhodopirellula baltica and the diversity of sulfatases in the genus Rhodopirellula.</title>
        <authorList>
            <person name="Wegner C.E."/>
            <person name="Richter-Heitmann T."/>
            <person name="Klindworth A."/>
            <person name="Klockow C."/>
            <person name="Richter M."/>
            <person name="Achstetter T."/>
            <person name="Glockner F.O."/>
            <person name="Harder J."/>
        </authorList>
    </citation>
    <scope>NUCLEOTIDE SEQUENCE [LARGE SCALE GENOMIC DNA]</scope>
    <source>
        <strain evidence="1 2">WH47</strain>
    </source>
</reference>
<dbReference type="EMBL" id="AFAR01000121">
    <property type="protein sequence ID" value="EGF27937.1"/>
    <property type="molecule type" value="Genomic_DNA"/>
</dbReference>
<evidence type="ECO:0000313" key="1">
    <source>
        <dbReference type="EMBL" id="EGF27937.1"/>
    </source>
</evidence>
<evidence type="ECO:0000313" key="2">
    <source>
        <dbReference type="Proteomes" id="UP000006222"/>
    </source>
</evidence>
<comment type="caution">
    <text evidence="1">The sequence shown here is derived from an EMBL/GenBank/DDBJ whole genome shotgun (WGS) entry which is preliminary data.</text>
</comment>
<dbReference type="Proteomes" id="UP000006222">
    <property type="component" value="Unassembled WGS sequence"/>
</dbReference>
<organism evidence="1 2">
    <name type="scientific">Rhodopirellula baltica WH47</name>
    <dbReference type="NCBI Taxonomy" id="991778"/>
    <lineage>
        <taxon>Bacteria</taxon>
        <taxon>Pseudomonadati</taxon>
        <taxon>Planctomycetota</taxon>
        <taxon>Planctomycetia</taxon>
        <taxon>Pirellulales</taxon>
        <taxon>Pirellulaceae</taxon>
        <taxon>Rhodopirellula</taxon>
    </lineage>
</organism>
<protein>
    <submittedName>
        <fullName evidence="1">Uncharacterized protein</fullName>
    </submittedName>
</protein>
<dbReference type="PATRIC" id="fig|991778.3.peg.2202"/>
<gene>
    <name evidence="1" type="ORF">RBWH47_00705</name>
</gene>